<reference evidence="2 3" key="1">
    <citation type="submission" date="2017-05" db="EMBL/GenBank/DDBJ databases">
        <title>The Genome Sequence of Enterococcus faecium 7H8_DIV0219.</title>
        <authorList>
            <consortium name="The Broad Institute Genomics Platform"/>
            <consortium name="The Broad Institute Genomic Center for Infectious Diseases"/>
            <person name="Earl A."/>
            <person name="Manson A."/>
            <person name="Schwartman J."/>
            <person name="Gilmore M."/>
            <person name="Abouelleil A."/>
            <person name="Cao P."/>
            <person name="Chapman S."/>
            <person name="Cusick C."/>
            <person name="Shea T."/>
            <person name="Young S."/>
            <person name="Neafsey D."/>
            <person name="Nusbaum C."/>
            <person name="Birren B."/>
        </authorList>
    </citation>
    <scope>NUCLEOTIDE SEQUENCE [LARGE SCALE GENOMIC DNA]</scope>
    <source>
        <strain evidence="2 3">7H8_DIV0219</strain>
    </source>
</reference>
<dbReference type="InterPro" id="IPR041578">
    <property type="entry name" value="PIN_8"/>
</dbReference>
<evidence type="ECO:0000313" key="2">
    <source>
        <dbReference type="EMBL" id="OTN82316.1"/>
    </source>
</evidence>
<dbReference type="AlphaFoldDB" id="A0A242AMY1"/>
<feature type="domain" description="PIN like" evidence="1">
    <location>
        <begin position="24"/>
        <end position="210"/>
    </location>
</feature>
<name>A0A242AMY1_ENTFC</name>
<dbReference type="Proteomes" id="UP000194885">
    <property type="component" value="Unassembled WGS sequence"/>
</dbReference>
<evidence type="ECO:0000313" key="3">
    <source>
        <dbReference type="Proteomes" id="UP000194885"/>
    </source>
</evidence>
<sequence>MKNQFHVFNVGEMPNLDGTDNELLVVLDTNVLLQALRYSPESRKKLYESIKSVKSRLFIPYIVGLEYNFNKRSVIYNLENAEKDFNKRYKKILSDTIQKFNTDFNTLGKMVTSNDENEVREKIKKRFSETINATFNSFLDEDIKEELDLISIDTKSIKKFEKLYEGRVADKLSQEWIDDIEKEGEERYANNVPPGYMDSDKSDIFNFHDLKYQKNMGI</sequence>
<protein>
    <recommendedName>
        <fullName evidence="1">PIN like domain-containing protein</fullName>
    </recommendedName>
</protein>
<proteinExistence type="predicted"/>
<dbReference type="InterPro" id="IPR029060">
    <property type="entry name" value="PIN-like_dom_sf"/>
</dbReference>
<dbReference type="SUPFAM" id="SSF88723">
    <property type="entry name" value="PIN domain-like"/>
    <property type="match status" value="1"/>
</dbReference>
<dbReference type="EMBL" id="NGKW01000032">
    <property type="protein sequence ID" value="OTN82316.1"/>
    <property type="molecule type" value="Genomic_DNA"/>
</dbReference>
<comment type="caution">
    <text evidence="2">The sequence shown here is derived from an EMBL/GenBank/DDBJ whole genome shotgun (WGS) entry which is preliminary data.</text>
</comment>
<dbReference type="RefSeq" id="WP_143351923.1">
    <property type="nucleotide sequence ID" value="NZ_NGKW01000032.1"/>
</dbReference>
<organism evidence="2 3">
    <name type="scientific">Enterococcus faecium</name>
    <name type="common">Streptococcus faecium</name>
    <dbReference type="NCBI Taxonomy" id="1352"/>
    <lineage>
        <taxon>Bacteria</taxon>
        <taxon>Bacillati</taxon>
        <taxon>Bacillota</taxon>
        <taxon>Bacilli</taxon>
        <taxon>Lactobacillales</taxon>
        <taxon>Enterococcaceae</taxon>
        <taxon>Enterococcus</taxon>
    </lineage>
</organism>
<evidence type="ECO:0000259" key="1">
    <source>
        <dbReference type="Pfam" id="PF18476"/>
    </source>
</evidence>
<gene>
    <name evidence="2" type="ORF">A5810_003159</name>
</gene>
<dbReference type="Pfam" id="PF18476">
    <property type="entry name" value="PIN_8"/>
    <property type="match status" value="1"/>
</dbReference>
<accession>A0A242AMY1</accession>